<keyword evidence="2" id="KW-1185">Reference proteome</keyword>
<dbReference type="AlphaFoldDB" id="A0A915KHJ9"/>
<dbReference type="OMA" id="HAIFFAT"/>
<dbReference type="InterPro" id="IPR057191">
    <property type="entry name" value="DUF7869"/>
</dbReference>
<protein>
    <recommendedName>
        <fullName evidence="1">DUF7869 domain-containing protein</fullName>
    </recommendedName>
</protein>
<proteinExistence type="predicted"/>
<sequence length="127" mass="14894">MQVKKGKKKIVIWSDNCGRQNRNKFSMSMYHKLVQETPNLELIQHCYLETGHMQMSVDSMHSLIERVSKQATIYSPIEWCNVIALARSKKLYNVVCLSHHDFVDLKCVKKTNQKQWTNRLMVLKLIG</sequence>
<organism evidence="2 3">
    <name type="scientific">Romanomermis culicivorax</name>
    <name type="common">Nematode worm</name>
    <dbReference type="NCBI Taxonomy" id="13658"/>
    <lineage>
        <taxon>Eukaryota</taxon>
        <taxon>Metazoa</taxon>
        <taxon>Ecdysozoa</taxon>
        <taxon>Nematoda</taxon>
        <taxon>Enoplea</taxon>
        <taxon>Dorylaimia</taxon>
        <taxon>Mermithida</taxon>
        <taxon>Mermithoidea</taxon>
        <taxon>Mermithidae</taxon>
        <taxon>Romanomermis</taxon>
    </lineage>
</organism>
<feature type="domain" description="DUF7869" evidence="1">
    <location>
        <begin position="8"/>
        <end position="87"/>
    </location>
</feature>
<evidence type="ECO:0000313" key="3">
    <source>
        <dbReference type="WBParaSite" id="nRc.2.0.1.t37461-RA"/>
    </source>
</evidence>
<reference evidence="3" key="1">
    <citation type="submission" date="2022-11" db="UniProtKB">
        <authorList>
            <consortium name="WormBaseParasite"/>
        </authorList>
    </citation>
    <scope>IDENTIFICATION</scope>
</reference>
<evidence type="ECO:0000259" key="1">
    <source>
        <dbReference type="Pfam" id="PF25273"/>
    </source>
</evidence>
<dbReference type="PANTHER" id="PTHR10773:SF19">
    <property type="match status" value="1"/>
</dbReference>
<dbReference type="WBParaSite" id="nRc.2.0.1.t37461-RA">
    <property type="protein sequence ID" value="nRc.2.0.1.t37461-RA"/>
    <property type="gene ID" value="nRc.2.0.1.g37461"/>
</dbReference>
<accession>A0A915KHJ9</accession>
<dbReference type="PANTHER" id="PTHR10773">
    <property type="entry name" value="DNA-DIRECTED RNA POLYMERASES I, II, AND III SUBUNIT RPABC2"/>
    <property type="match status" value="1"/>
</dbReference>
<dbReference type="Pfam" id="PF25273">
    <property type="entry name" value="DUF7869"/>
    <property type="match status" value="1"/>
</dbReference>
<dbReference type="Proteomes" id="UP000887565">
    <property type="component" value="Unplaced"/>
</dbReference>
<evidence type="ECO:0000313" key="2">
    <source>
        <dbReference type="Proteomes" id="UP000887565"/>
    </source>
</evidence>
<name>A0A915KHJ9_ROMCU</name>